<sequence length="520" mass="59764">MQTTSNIAKKIDTLLAADFSESINVEGIVVNIDAKNNVFAIRDENKTVFLCRAKTDVSHLAINDNLILICFVKFGNGYGIHLLVEYFYTVTEAEKMQSKKKAYEMYKKNILSDKDKYKTKLAKINNMRYPKYVKNIGLIVLDSHKQMMNKFMTEFKSKCRGNLFVYNMKKSNLSKDLSLAMEYMKKYHNIDVVCVVMDHMNLSEVLEMSSFENIRYVFGRKDYPYLISVSDANKNDRIIDILANKHFKTTNECIDHIRINQNTSIEKIMHSFETEKENATGIIQGYYDKIADFEQKYNQQLFSLGINLQTSTNKLAFNKLKSLLLEKINEKVSELTDIKKMITMNLLRDPQMDEYFDNVLRGGADTMPSSENKNLLDIFSYPATENVTSITPADELFFNSFSPSKHCGLLDTAEDSPDSILELCPAKETVPAHTGNVPQKIDIFNSIINEETNKILNISQPIVRTQTDQNKVTAYKPELRMSEGTNLRPLHSELRIIDKSHMPLQNEQVVIRKTFSEGEF</sequence>
<evidence type="ECO:0000313" key="1">
    <source>
        <dbReference type="EMBL" id="QHT01055.1"/>
    </source>
</evidence>
<dbReference type="EMBL" id="MN739363">
    <property type="protein sequence ID" value="QHT01055.1"/>
    <property type="molecule type" value="Genomic_DNA"/>
</dbReference>
<name>A0A6C0CBJ9_9ZZZZ</name>
<dbReference type="AlphaFoldDB" id="A0A6C0CBJ9"/>
<organism evidence="1">
    <name type="scientific">viral metagenome</name>
    <dbReference type="NCBI Taxonomy" id="1070528"/>
    <lineage>
        <taxon>unclassified sequences</taxon>
        <taxon>metagenomes</taxon>
        <taxon>organismal metagenomes</taxon>
    </lineage>
</organism>
<accession>A0A6C0CBJ9</accession>
<protein>
    <submittedName>
        <fullName evidence="1">Uncharacterized protein</fullName>
    </submittedName>
</protein>
<proteinExistence type="predicted"/>
<reference evidence="1" key="1">
    <citation type="journal article" date="2020" name="Nature">
        <title>Giant virus diversity and host interactions through global metagenomics.</title>
        <authorList>
            <person name="Schulz F."/>
            <person name="Roux S."/>
            <person name="Paez-Espino D."/>
            <person name="Jungbluth S."/>
            <person name="Walsh D.A."/>
            <person name="Denef V.J."/>
            <person name="McMahon K.D."/>
            <person name="Konstantinidis K.T."/>
            <person name="Eloe-Fadrosh E.A."/>
            <person name="Kyrpides N.C."/>
            <person name="Woyke T."/>
        </authorList>
    </citation>
    <scope>NUCLEOTIDE SEQUENCE</scope>
    <source>
        <strain evidence="1">GVMAG-M-3300020192-26</strain>
    </source>
</reference>